<evidence type="ECO:0000256" key="2">
    <source>
        <dbReference type="ARBA" id="ARBA00023204"/>
    </source>
</evidence>
<proteinExistence type="predicted"/>
<accession>A0A382G587</accession>
<reference evidence="4" key="1">
    <citation type="submission" date="2018-05" db="EMBL/GenBank/DDBJ databases">
        <authorList>
            <person name="Lanie J.A."/>
            <person name="Ng W.-L."/>
            <person name="Kazmierczak K.M."/>
            <person name="Andrzejewski T.M."/>
            <person name="Davidsen T.M."/>
            <person name="Wayne K.J."/>
            <person name="Tettelin H."/>
            <person name="Glass J.I."/>
            <person name="Rusch D."/>
            <person name="Podicherti R."/>
            <person name="Tsui H.-C.T."/>
            <person name="Winkler M.E."/>
        </authorList>
    </citation>
    <scope>NUCLEOTIDE SEQUENCE</scope>
</reference>
<evidence type="ECO:0000259" key="3">
    <source>
        <dbReference type="Pfam" id="PF00730"/>
    </source>
</evidence>
<dbReference type="GO" id="GO:0005634">
    <property type="term" value="C:nucleus"/>
    <property type="evidence" value="ECO:0007669"/>
    <property type="project" value="TreeGrafter"/>
</dbReference>
<dbReference type="PANTHER" id="PTHR43003">
    <property type="entry name" value="DNA-3-METHYLADENINE GLYCOSYLASE"/>
    <property type="match status" value="1"/>
</dbReference>
<dbReference type="Gene3D" id="1.10.340.30">
    <property type="entry name" value="Hypothetical protein, domain 2"/>
    <property type="match status" value="1"/>
</dbReference>
<feature type="domain" description="HhH-GPD" evidence="3">
    <location>
        <begin position="48"/>
        <end position="111"/>
    </location>
</feature>
<dbReference type="GO" id="GO:0006307">
    <property type="term" value="P:DNA alkylation repair"/>
    <property type="evidence" value="ECO:0007669"/>
    <property type="project" value="TreeGrafter"/>
</dbReference>
<evidence type="ECO:0000256" key="1">
    <source>
        <dbReference type="ARBA" id="ARBA00022763"/>
    </source>
</evidence>
<keyword evidence="2" id="KW-0234">DNA repair</keyword>
<organism evidence="4">
    <name type="scientific">marine metagenome</name>
    <dbReference type="NCBI Taxonomy" id="408172"/>
    <lineage>
        <taxon>unclassified sequences</taxon>
        <taxon>metagenomes</taxon>
        <taxon>ecological metagenomes</taxon>
    </lineage>
</organism>
<gene>
    <name evidence="4" type="ORF">METZ01_LOCUS222789</name>
</gene>
<dbReference type="EMBL" id="UINC01053431">
    <property type="protein sequence ID" value="SVB69935.1"/>
    <property type="molecule type" value="Genomic_DNA"/>
</dbReference>
<dbReference type="GO" id="GO:0006285">
    <property type="term" value="P:base-excision repair, AP site formation"/>
    <property type="evidence" value="ECO:0007669"/>
    <property type="project" value="TreeGrafter"/>
</dbReference>
<dbReference type="GO" id="GO:0032131">
    <property type="term" value="F:alkylated DNA binding"/>
    <property type="evidence" value="ECO:0007669"/>
    <property type="project" value="TreeGrafter"/>
</dbReference>
<feature type="non-terminal residue" evidence="4">
    <location>
        <position position="123"/>
    </location>
</feature>
<sequence length="123" mass="14336">MNSEFTAMDIKAGIQYLSKIDPDMKKLIDYFGTISLNDDDSDYYESLVKSIIYQQLNGKVANAIYQRFRNLYPHNSIIDPQNVYQTPLQTLRSIGLSERKATYIQGLSHKWISDEIEWNRFAC</sequence>
<protein>
    <recommendedName>
        <fullName evidence="3">HhH-GPD domain-containing protein</fullName>
    </recommendedName>
</protein>
<name>A0A382G587_9ZZZZ</name>
<dbReference type="InterPro" id="IPR051912">
    <property type="entry name" value="Alkylbase_DNA_Glycosylase/TA"/>
</dbReference>
<evidence type="ECO:0000313" key="4">
    <source>
        <dbReference type="EMBL" id="SVB69935.1"/>
    </source>
</evidence>
<dbReference type="GO" id="GO:0043916">
    <property type="term" value="F:DNA-7-methylguanine glycosylase activity"/>
    <property type="evidence" value="ECO:0007669"/>
    <property type="project" value="TreeGrafter"/>
</dbReference>
<dbReference type="InterPro" id="IPR003265">
    <property type="entry name" value="HhH-GPD_domain"/>
</dbReference>
<dbReference type="GO" id="GO:0032993">
    <property type="term" value="C:protein-DNA complex"/>
    <property type="evidence" value="ECO:0007669"/>
    <property type="project" value="TreeGrafter"/>
</dbReference>
<dbReference type="Pfam" id="PF00730">
    <property type="entry name" value="HhH-GPD"/>
    <property type="match status" value="1"/>
</dbReference>
<dbReference type="SUPFAM" id="SSF48150">
    <property type="entry name" value="DNA-glycosylase"/>
    <property type="match status" value="1"/>
</dbReference>
<dbReference type="InterPro" id="IPR011257">
    <property type="entry name" value="DNA_glycosylase"/>
</dbReference>
<dbReference type="AlphaFoldDB" id="A0A382G587"/>
<dbReference type="GO" id="GO:0008725">
    <property type="term" value="F:DNA-3-methyladenine glycosylase activity"/>
    <property type="evidence" value="ECO:0007669"/>
    <property type="project" value="TreeGrafter"/>
</dbReference>
<dbReference type="PANTHER" id="PTHR43003:SF5">
    <property type="entry name" value="DNA-3-METHYLADENINE GLYCOSYLASE"/>
    <property type="match status" value="1"/>
</dbReference>
<keyword evidence="1" id="KW-0227">DNA damage</keyword>
<dbReference type="Gene3D" id="1.10.1670.40">
    <property type="match status" value="1"/>
</dbReference>